<dbReference type="InterPro" id="IPR010610">
    <property type="entry name" value="EryCIII-like_C"/>
</dbReference>
<dbReference type="SUPFAM" id="SSF53756">
    <property type="entry name" value="UDP-Glycosyltransferase/glycogen phosphorylase"/>
    <property type="match status" value="1"/>
</dbReference>
<comment type="caution">
    <text evidence="4">The sequence shown here is derived from an EMBL/GenBank/DDBJ whole genome shotgun (WGS) entry which is preliminary data.</text>
</comment>
<keyword evidence="5" id="KW-1185">Reference proteome</keyword>
<dbReference type="RefSeq" id="WP_209634232.1">
    <property type="nucleotide sequence ID" value="NZ_JAGINW010000001.1"/>
</dbReference>
<dbReference type="InterPro" id="IPR050271">
    <property type="entry name" value="UDP-glycosyltransferase"/>
</dbReference>
<evidence type="ECO:0000259" key="3">
    <source>
        <dbReference type="Pfam" id="PF06722"/>
    </source>
</evidence>
<dbReference type="Pfam" id="PF06722">
    <property type="entry name" value="EryCIII-like_C"/>
    <property type="match status" value="1"/>
</dbReference>
<dbReference type="InterPro" id="IPR002213">
    <property type="entry name" value="UDP_glucos_trans"/>
</dbReference>
<keyword evidence="1" id="KW-0328">Glycosyltransferase</keyword>
<accession>A0ABS4T785</accession>
<evidence type="ECO:0000256" key="2">
    <source>
        <dbReference type="ARBA" id="ARBA00022679"/>
    </source>
</evidence>
<organism evidence="4 5">
    <name type="scientific">Kibdelosporangium banguiense</name>
    <dbReference type="NCBI Taxonomy" id="1365924"/>
    <lineage>
        <taxon>Bacteria</taxon>
        <taxon>Bacillati</taxon>
        <taxon>Actinomycetota</taxon>
        <taxon>Actinomycetes</taxon>
        <taxon>Pseudonocardiales</taxon>
        <taxon>Pseudonocardiaceae</taxon>
        <taxon>Kibdelosporangium</taxon>
    </lineage>
</organism>
<dbReference type="CDD" id="cd03784">
    <property type="entry name" value="GT1_Gtf-like"/>
    <property type="match status" value="1"/>
</dbReference>
<dbReference type="Proteomes" id="UP001519332">
    <property type="component" value="Unassembled WGS sequence"/>
</dbReference>
<dbReference type="EMBL" id="JAGINW010000001">
    <property type="protein sequence ID" value="MBP2320275.1"/>
    <property type="molecule type" value="Genomic_DNA"/>
</dbReference>
<proteinExistence type="predicted"/>
<protein>
    <submittedName>
        <fullName evidence="4">UDP:flavonoid glycosyltransferase YjiC (YdhE family)</fullName>
    </submittedName>
</protein>
<gene>
    <name evidence="4" type="ORF">JOF56_000660</name>
</gene>
<sequence>MRILSGFAGGRGHFDPMAPIARASVDAGHTIAFTCQQSMIQTVRDAGFEAWQSGPDFDGGGTRHPLLEPDAQREDNDLREGFVRNAARLRATGVLSHAKSWRPDVIMCDEVDFGAMIAAEVLGIPHVTVLSNAAGSFVRYPVIGEALNELRVSHGLAPEPDLRMMSRHLVLSPFPPGFRDPGYPLPANGYTIRTQDVAEADGETIYFTLGTIFNTESGDLLGRVLSGLSSLNVPLVMTVGAHIDPAEFGPQPSHVTIERFIPQATVLPQCRLVVSHGGSGSLTGTIRHGLPTVLIPLGADQLVNAERCVDLGLGKVLNAVTVTPDEVAEAASAVLGDPSYRAVSRGLRDELAAQPDSPYAVKLIEGLG</sequence>
<evidence type="ECO:0000313" key="4">
    <source>
        <dbReference type="EMBL" id="MBP2320275.1"/>
    </source>
</evidence>
<feature type="domain" description="Erythromycin biosynthesis protein CIII-like C-terminal" evidence="3">
    <location>
        <begin position="224"/>
        <end position="357"/>
    </location>
</feature>
<dbReference type="InterPro" id="IPR035595">
    <property type="entry name" value="UDP_glycos_trans_CS"/>
</dbReference>
<evidence type="ECO:0000313" key="5">
    <source>
        <dbReference type="Proteomes" id="UP001519332"/>
    </source>
</evidence>
<keyword evidence="2" id="KW-0808">Transferase</keyword>
<dbReference type="PANTHER" id="PTHR48043">
    <property type="entry name" value="EG:EG0003.4 PROTEIN-RELATED"/>
    <property type="match status" value="1"/>
</dbReference>
<reference evidence="4 5" key="1">
    <citation type="submission" date="2021-03" db="EMBL/GenBank/DDBJ databases">
        <title>Sequencing the genomes of 1000 actinobacteria strains.</title>
        <authorList>
            <person name="Klenk H.-P."/>
        </authorList>
    </citation>
    <scope>NUCLEOTIDE SEQUENCE [LARGE SCALE GENOMIC DNA]</scope>
    <source>
        <strain evidence="4 5">DSM 46670</strain>
    </source>
</reference>
<dbReference type="PROSITE" id="PS00375">
    <property type="entry name" value="UDPGT"/>
    <property type="match status" value="1"/>
</dbReference>
<dbReference type="Gene3D" id="3.40.50.2000">
    <property type="entry name" value="Glycogen Phosphorylase B"/>
    <property type="match status" value="2"/>
</dbReference>
<evidence type="ECO:0000256" key="1">
    <source>
        <dbReference type="ARBA" id="ARBA00022676"/>
    </source>
</evidence>
<dbReference type="PANTHER" id="PTHR48043:SF145">
    <property type="entry name" value="FI06409P-RELATED"/>
    <property type="match status" value="1"/>
</dbReference>
<name>A0ABS4T785_9PSEU</name>